<dbReference type="PANTHER" id="PTHR34107:SF7">
    <property type="entry name" value="SLR2092 PROTEIN"/>
    <property type="match status" value="1"/>
</dbReference>
<evidence type="ECO:0000313" key="2">
    <source>
        <dbReference type="EMBL" id="AFY84526.1"/>
    </source>
</evidence>
<dbReference type="OrthoDB" id="455378at2"/>
<dbReference type="KEGG" id="oac:Oscil6304_5022"/>
<reference evidence="2 3" key="1">
    <citation type="submission" date="2012-06" db="EMBL/GenBank/DDBJ databases">
        <title>Finished chromosome of genome of Oscillatoria acuminata PCC 6304.</title>
        <authorList>
            <consortium name="US DOE Joint Genome Institute"/>
            <person name="Gugger M."/>
            <person name="Coursin T."/>
            <person name="Rippka R."/>
            <person name="Tandeau De Marsac N."/>
            <person name="Huntemann M."/>
            <person name="Wei C.-L."/>
            <person name="Han J."/>
            <person name="Detter J.C."/>
            <person name="Han C."/>
            <person name="Tapia R."/>
            <person name="Davenport K."/>
            <person name="Daligault H."/>
            <person name="Erkkila T."/>
            <person name="Gu W."/>
            <person name="Munk A.C.C."/>
            <person name="Teshima H."/>
            <person name="Xu Y."/>
            <person name="Chain P."/>
            <person name="Chen A."/>
            <person name="Krypides N."/>
            <person name="Mavromatis K."/>
            <person name="Markowitz V."/>
            <person name="Szeto E."/>
            <person name="Ivanova N."/>
            <person name="Mikhailova N."/>
            <person name="Ovchinnikova G."/>
            <person name="Pagani I."/>
            <person name="Pati A."/>
            <person name="Goodwin L."/>
            <person name="Peters L."/>
            <person name="Pitluck S."/>
            <person name="Woyke T."/>
            <person name="Kerfeld C."/>
        </authorList>
    </citation>
    <scope>NUCLEOTIDE SEQUENCE [LARGE SCALE GENOMIC DNA]</scope>
    <source>
        <strain evidence="2 3">PCC 6304</strain>
    </source>
</reference>
<dbReference type="PATRIC" id="fig|56110.3.peg.6139"/>
<dbReference type="InterPro" id="IPR011335">
    <property type="entry name" value="Restrct_endonuc-II-like"/>
</dbReference>
<keyword evidence="3" id="KW-1185">Reference proteome</keyword>
<organism evidence="2 3">
    <name type="scientific">Oscillatoria acuminata PCC 6304</name>
    <dbReference type="NCBI Taxonomy" id="56110"/>
    <lineage>
        <taxon>Bacteria</taxon>
        <taxon>Bacillati</taxon>
        <taxon>Cyanobacteriota</taxon>
        <taxon>Cyanophyceae</taxon>
        <taxon>Oscillatoriophycideae</taxon>
        <taxon>Oscillatoriales</taxon>
        <taxon>Oscillatoriaceae</taxon>
        <taxon>Oscillatoria</taxon>
    </lineage>
</organism>
<dbReference type="InterPro" id="IPR008538">
    <property type="entry name" value="Uma2"/>
</dbReference>
<dbReference type="InterPro" id="IPR012296">
    <property type="entry name" value="Nuclease_put_TT1808"/>
</dbReference>
<evidence type="ECO:0000313" key="3">
    <source>
        <dbReference type="Proteomes" id="UP000010367"/>
    </source>
</evidence>
<proteinExistence type="predicted"/>
<gene>
    <name evidence="2" type="ORF">Oscil6304_5022</name>
</gene>
<dbReference type="AlphaFoldDB" id="K9TQT1"/>
<evidence type="ECO:0000259" key="1">
    <source>
        <dbReference type="Pfam" id="PF05685"/>
    </source>
</evidence>
<dbReference type="InParanoid" id="K9TQT1"/>
<dbReference type="EMBL" id="CP003607">
    <property type="protein sequence ID" value="AFY84526.1"/>
    <property type="molecule type" value="Genomic_DNA"/>
</dbReference>
<dbReference type="SUPFAM" id="SSF52980">
    <property type="entry name" value="Restriction endonuclease-like"/>
    <property type="match status" value="1"/>
</dbReference>
<feature type="domain" description="Putative restriction endonuclease" evidence="1">
    <location>
        <begin position="25"/>
        <end position="197"/>
    </location>
</feature>
<dbReference type="Pfam" id="PF05685">
    <property type="entry name" value="Uma2"/>
    <property type="match status" value="1"/>
</dbReference>
<dbReference type="RefSeq" id="WP_015151140.1">
    <property type="nucleotide sequence ID" value="NC_019693.1"/>
</dbReference>
<dbReference type="CDD" id="cd06260">
    <property type="entry name" value="DUF820-like"/>
    <property type="match status" value="1"/>
</dbReference>
<dbReference type="eggNOG" id="COG4636">
    <property type="taxonomic scope" value="Bacteria"/>
</dbReference>
<protein>
    <recommendedName>
        <fullName evidence="1">Putative restriction endonuclease domain-containing protein</fullName>
    </recommendedName>
</protein>
<sequence>MIATPIKSETVTLQLPGDLNLQVTPEQFVAIANVNPDLKLERTATGDLIVNPPTGGETGKRNLSISTQLGNWYEAHPELGEAFDSSTGFTLPNGANRSPDAAWVSRKRWQALTPAQQKGFVPLSPDFVIELRSESDRLATLQSKLQEYIDNGTQLGWLIDPQQQQVEIYRVGQEVEIVMNPSQLSGETALPGFVLNLQRVWS</sequence>
<dbReference type="PANTHER" id="PTHR34107">
    <property type="entry name" value="SLL0198 PROTEIN-RELATED"/>
    <property type="match status" value="1"/>
</dbReference>
<dbReference type="Gene3D" id="3.90.1570.10">
    <property type="entry name" value="tt1808, chain A"/>
    <property type="match status" value="1"/>
</dbReference>
<accession>K9TQT1</accession>
<dbReference type="STRING" id="56110.Oscil6304_5022"/>
<dbReference type="HOGENOM" id="CLU_076312_3_0_3"/>
<dbReference type="Proteomes" id="UP000010367">
    <property type="component" value="Chromosome"/>
</dbReference>
<name>K9TQT1_9CYAN</name>